<accession>A0A2T7P6D7</accession>
<feature type="compositionally biased region" description="Polar residues" evidence="1">
    <location>
        <begin position="139"/>
        <end position="153"/>
    </location>
</feature>
<feature type="region of interest" description="Disordered" evidence="1">
    <location>
        <begin position="334"/>
        <end position="356"/>
    </location>
</feature>
<organism evidence="2 3">
    <name type="scientific">Pomacea canaliculata</name>
    <name type="common">Golden apple snail</name>
    <dbReference type="NCBI Taxonomy" id="400727"/>
    <lineage>
        <taxon>Eukaryota</taxon>
        <taxon>Metazoa</taxon>
        <taxon>Spiralia</taxon>
        <taxon>Lophotrochozoa</taxon>
        <taxon>Mollusca</taxon>
        <taxon>Gastropoda</taxon>
        <taxon>Caenogastropoda</taxon>
        <taxon>Architaenioglossa</taxon>
        <taxon>Ampullarioidea</taxon>
        <taxon>Ampullariidae</taxon>
        <taxon>Pomacea</taxon>
    </lineage>
</organism>
<feature type="region of interest" description="Disordered" evidence="1">
    <location>
        <begin position="104"/>
        <end position="183"/>
    </location>
</feature>
<name>A0A2T7P6D7_POMCA</name>
<dbReference type="EMBL" id="PZQS01000006">
    <property type="protein sequence ID" value="PVD28979.1"/>
    <property type="molecule type" value="Genomic_DNA"/>
</dbReference>
<dbReference type="Proteomes" id="UP000245119">
    <property type="component" value="Linkage Group LG6"/>
</dbReference>
<evidence type="ECO:0000313" key="3">
    <source>
        <dbReference type="Proteomes" id="UP000245119"/>
    </source>
</evidence>
<evidence type="ECO:0000256" key="1">
    <source>
        <dbReference type="SAM" id="MobiDB-lite"/>
    </source>
</evidence>
<dbReference type="AlphaFoldDB" id="A0A2T7P6D7"/>
<gene>
    <name evidence="2" type="ORF">C0Q70_11576</name>
</gene>
<feature type="compositionally biased region" description="Low complexity" evidence="1">
    <location>
        <begin position="123"/>
        <end position="133"/>
    </location>
</feature>
<comment type="caution">
    <text evidence="2">The sequence shown here is derived from an EMBL/GenBank/DDBJ whole genome shotgun (WGS) entry which is preliminary data.</text>
</comment>
<sequence length="390" mass="43060">MNRHSLSSCTLTSCSVKARLEQKNAKTHRVQELVKMVSSMQCHPLSDSSVAGVAEMENWTTQTTSRSFYLSSMRERQQERERTNICQPAPPCPSLATELGCRSSKLFHTPSPQPDDSVISPTQPSLLRLSQQPRRQRLATKQTGSCGCQSPTTHRPPVTARGPHKVGCPSPRPTRPRGGATDQAERHLALIGSCRLIAHAKRVLAPTRVRALVTQECREGMTIEGGRGQDAQKYISCTQNGFDACVVKGSGGAGGSRSILWAISMSAHRANAITQQNSSPIHLSPARTTHARSIRRLLQSHVVVLPPASRPPDITTKDSCRAVRRRAPVRQLLQLANGKKRTSRERRRSEDVQHHRDHTGECEWHCALPDSCMSTSQDFFFSSASLEILY</sequence>
<feature type="compositionally biased region" description="Basic and acidic residues" evidence="1">
    <location>
        <begin position="347"/>
        <end position="356"/>
    </location>
</feature>
<proteinExistence type="predicted"/>
<reference evidence="2 3" key="1">
    <citation type="submission" date="2018-04" db="EMBL/GenBank/DDBJ databases">
        <title>The genome of golden apple snail Pomacea canaliculata provides insight into stress tolerance and invasive adaptation.</title>
        <authorList>
            <person name="Liu C."/>
            <person name="Liu B."/>
            <person name="Ren Y."/>
            <person name="Zhang Y."/>
            <person name="Wang H."/>
            <person name="Li S."/>
            <person name="Jiang F."/>
            <person name="Yin L."/>
            <person name="Zhang G."/>
            <person name="Qian W."/>
            <person name="Fan W."/>
        </authorList>
    </citation>
    <scope>NUCLEOTIDE SEQUENCE [LARGE SCALE GENOMIC DNA]</scope>
    <source>
        <strain evidence="2">SZHN2017</strain>
        <tissue evidence="2">Muscle</tissue>
    </source>
</reference>
<keyword evidence="3" id="KW-1185">Reference proteome</keyword>
<evidence type="ECO:0000313" key="2">
    <source>
        <dbReference type="EMBL" id="PVD28979.1"/>
    </source>
</evidence>
<protein>
    <submittedName>
        <fullName evidence="2">Uncharacterized protein</fullName>
    </submittedName>
</protein>